<gene>
    <name evidence="5" type="primary">ytfP</name>
    <name evidence="5" type="ORF">KOR42_18700</name>
</gene>
<organism evidence="5 6">
    <name type="scientific">Thalassoglobus neptunius</name>
    <dbReference type="NCBI Taxonomy" id="1938619"/>
    <lineage>
        <taxon>Bacteria</taxon>
        <taxon>Pseudomonadati</taxon>
        <taxon>Planctomycetota</taxon>
        <taxon>Planctomycetia</taxon>
        <taxon>Planctomycetales</taxon>
        <taxon>Planctomycetaceae</taxon>
        <taxon>Thalassoglobus</taxon>
    </lineage>
</organism>
<evidence type="ECO:0000259" key="4">
    <source>
        <dbReference type="Pfam" id="PF06094"/>
    </source>
</evidence>
<comment type="caution">
    <text evidence="5">The sequence shown here is derived from an EMBL/GenBank/DDBJ whole genome shotgun (WGS) entry which is preliminary data.</text>
</comment>
<dbReference type="CDD" id="cd06661">
    <property type="entry name" value="GGCT_like"/>
    <property type="match status" value="1"/>
</dbReference>
<dbReference type="GO" id="GO:0005829">
    <property type="term" value="C:cytosol"/>
    <property type="evidence" value="ECO:0007669"/>
    <property type="project" value="TreeGrafter"/>
</dbReference>
<dbReference type="InterPro" id="IPR009288">
    <property type="entry name" value="AIG2-like_dom"/>
</dbReference>
<feature type="active site" description="Proton acceptor" evidence="2">
    <location>
        <position position="86"/>
    </location>
</feature>
<dbReference type="Pfam" id="PF06094">
    <property type="entry name" value="GGACT"/>
    <property type="match status" value="1"/>
</dbReference>
<sequence>MSSEAADIDCGATILFVYGTLQRGDCRNYLLQEQEFLGSAVTLPKYRLFDLGSYPGLTHGRGAGEAIHGELWRVTDECRIRLDIEEGVAEGLYSLEPIELQRSSNLNVEADAVAYFYLGETSQARPLQGRWIPR</sequence>
<dbReference type="PANTHER" id="PTHR12510:SF4">
    <property type="entry name" value="GAMMA-GLUTAMYLAMINECYCLOTRANSFERASE"/>
    <property type="match status" value="1"/>
</dbReference>
<dbReference type="AlphaFoldDB" id="A0A5C5X8L5"/>
<dbReference type="GO" id="GO:0016740">
    <property type="term" value="F:transferase activity"/>
    <property type="evidence" value="ECO:0007669"/>
    <property type="project" value="UniProtKB-KW"/>
</dbReference>
<dbReference type="InterPro" id="IPR039126">
    <property type="entry name" value="GGACT"/>
</dbReference>
<dbReference type="Gene3D" id="3.10.490.10">
    <property type="entry name" value="Gamma-glutamyl cyclotransferase-like"/>
    <property type="match status" value="1"/>
</dbReference>
<dbReference type="GO" id="GO:0061929">
    <property type="term" value="F:gamma-glutamylaminecyclotransferase activity"/>
    <property type="evidence" value="ECO:0007669"/>
    <property type="project" value="InterPro"/>
</dbReference>
<feature type="domain" description="Gamma-glutamylcyclotransferase AIG2-like" evidence="4">
    <location>
        <begin position="15"/>
        <end position="131"/>
    </location>
</feature>
<comment type="similarity">
    <text evidence="1 3">Belongs to the gamma-glutamylcyclotransferase family.</text>
</comment>
<evidence type="ECO:0000256" key="2">
    <source>
        <dbReference type="PIRSR" id="PIRSR639126-1"/>
    </source>
</evidence>
<evidence type="ECO:0000313" key="5">
    <source>
        <dbReference type="EMBL" id="TWT58495.1"/>
    </source>
</evidence>
<name>A0A5C5X8L5_9PLAN</name>
<dbReference type="InterPro" id="IPR013024">
    <property type="entry name" value="GGCT-like"/>
</dbReference>
<dbReference type="RefSeq" id="WP_146508929.1">
    <property type="nucleotide sequence ID" value="NZ_SIHI01000001.1"/>
</dbReference>
<dbReference type="PANTHER" id="PTHR12510">
    <property type="entry name" value="TROPONIN C-AKIN-1 PROTEIN"/>
    <property type="match status" value="1"/>
</dbReference>
<evidence type="ECO:0000313" key="6">
    <source>
        <dbReference type="Proteomes" id="UP000317243"/>
    </source>
</evidence>
<dbReference type="InterPro" id="IPR036568">
    <property type="entry name" value="GGCT-like_sf"/>
</dbReference>
<accession>A0A5C5X8L5</accession>
<dbReference type="SUPFAM" id="SSF110857">
    <property type="entry name" value="Gamma-glutamyl cyclotransferase-like"/>
    <property type="match status" value="1"/>
</dbReference>
<evidence type="ECO:0000256" key="1">
    <source>
        <dbReference type="ARBA" id="ARBA00008861"/>
    </source>
</evidence>
<proteinExistence type="inferred from homology"/>
<keyword evidence="5" id="KW-0808">Transferase</keyword>
<protein>
    <recommendedName>
        <fullName evidence="3">Gamma-glutamylcyclotransferase family protein</fullName>
    </recommendedName>
</protein>
<reference evidence="5 6" key="1">
    <citation type="submission" date="2019-02" db="EMBL/GenBank/DDBJ databases">
        <title>Deep-cultivation of Planctomycetes and their phenomic and genomic characterization uncovers novel biology.</title>
        <authorList>
            <person name="Wiegand S."/>
            <person name="Jogler M."/>
            <person name="Boedeker C."/>
            <person name="Pinto D."/>
            <person name="Vollmers J."/>
            <person name="Rivas-Marin E."/>
            <person name="Kohn T."/>
            <person name="Peeters S.H."/>
            <person name="Heuer A."/>
            <person name="Rast P."/>
            <person name="Oberbeckmann S."/>
            <person name="Bunk B."/>
            <person name="Jeske O."/>
            <person name="Meyerdierks A."/>
            <person name="Storesund J.E."/>
            <person name="Kallscheuer N."/>
            <person name="Luecker S."/>
            <person name="Lage O.M."/>
            <person name="Pohl T."/>
            <person name="Merkel B.J."/>
            <person name="Hornburger P."/>
            <person name="Mueller R.-W."/>
            <person name="Bruemmer F."/>
            <person name="Labrenz M."/>
            <person name="Spormann A.M."/>
            <person name="Op Den Camp H."/>
            <person name="Overmann J."/>
            <person name="Amann R."/>
            <person name="Jetten M.S.M."/>
            <person name="Mascher T."/>
            <person name="Medema M.H."/>
            <person name="Devos D.P."/>
            <person name="Kaster A.-K."/>
            <person name="Ovreas L."/>
            <person name="Rohde M."/>
            <person name="Galperin M.Y."/>
            <person name="Jogler C."/>
        </authorList>
    </citation>
    <scope>NUCLEOTIDE SEQUENCE [LARGE SCALE GENOMIC DNA]</scope>
    <source>
        <strain evidence="5 6">KOR42</strain>
    </source>
</reference>
<dbReference type="OrthoDB" id="8538589at2"/>
<dbReference type="EMBL" id="SIHI01000001">
    <property type="protein sequence ID" value="TWT58495.1"/>
    <property type="molecule type" value="Genomic_DNA"/>
</dbReference>
<keyword evidence="6" id="KW-1185">Reference proteome</keyword>
<dbReference type="Proteomes" id="UP000317243">
    <property type="component" value="Unassembled WGS sequence"/>
</dbReference>
<evidence type="ECO:0000256" key="3">
    <source>
        <dbReference type="RuleBase" id="RU367036"/>
    </source>
</evidence>